<dbReference type="Gene3D" id="3.90.1150.10">
    <property type="entry name" value="Aspartate Aminotransferase, domain 1"/>
    <property type="match status" value="1"/>
</dbReference>
<reference evidence="6 7" key="1">
    <citation type="journal article" date="2013" name="Nat. Commun.">
        <title>The evolution and pathogenic mechanisms of the rice sheath blight pathogen.</title>
        <authorList>
            <person name="Zheng A."/>
            <person name="Lin R."/>
            <person name="Xu L."/>
            <person name="Qin P."/>
            <person name="Tang C."/>
            <person name="Ai P."/>
            <person name="Zhang D."/>
            <person name="Liu Y."/>
            <person name="Sun Z."/>
            <person name="Feng H."/>
            <person name="Wang Y."/>
            <person name="Chen Y."/>
            <person name="Liang X."/>
            <person name="Fu R."/>
            <person name="Li Q."/>
            <person name="Zhang J."/>
            <person name="Yu X."/>
            <person name="Xie Z."/>
            <person name="Ding L."/>
            <person name="Guan P."/>
            <person name="Tang J."/>
            <person name="Liang Y."/>
            <person name="Wang S."/>
            <person name="Deng Q."/>
            <person name="Li S."/>
            <person name="Zhu J."/>
            <person name="Wang L."/>
            <person name="Liu H."/>
            <person name="Li P."/>
        </authorList>
    </citation>
    <scope>NUCLEOTIDE SEQUENCE [LARGE SCALE GENOMIC DNA]</scope>
    <source>
        <strain evidence="7">AG-1 IA</strain>
    </source>
</reference>
<accession>L8WTP2</accession>
<dbReference type="PANTHER" id="PTHR48097">
    <property type="entry name" value="L-THREONINE ALDOLASE-RELATED"/>
    <property type="match status" value="1"/>
</dbReference>
<evidence type="ECO:0000313" key="6">
    <source>
        <dbReference type="EMBL" id="ELU40147.1"/>
    </source>
</evidence>
<name>L8WTP2_THACA</name>
<dbReference type="InterPro" id="IPR015424">
    <property type="entry name" value="PyrdxlP-dep_Trfase"/>
</dbReference>
<evidence type="ECO:0000313" key="7">
    <source>
        <dbReference type="Proteomes" id="UP000011668"/>
    </source>
</evidence>
<comment type="similarity">
    <text evidence="2">Belongs to the threonine aldolase family.</text>
</comment>
<feature type="domain" description="Aromatic amino acid beta-eliminating lyase/threonine aldolase" evidence="5">
    <location>
        <begin position="136"/>
        <end position="420"/>
    </location>
</feature>
<dbReference type="GO" id="GO:0008732">
    <property type="term" value="F:L-allo-threonine aldolase activity"/>
    <property type="evidence" value="ECO:0007669"/>
    <property type="project" value="TreeGrafter"/>
</dbReference>
<evidence type="ECO:0000256" key="1">
    <source>
        <dbReference type="ARBA" id="ARBA00001933"/>
    </source>
</evidence>
<sequence>MICKCHRAQPAGQIRIAPDLTYPGKSFAVARACMSTITSTKKSLIDRHIQEKGLPTANVHIGSVRLRCTALQLWPGYKENDHHKHNIRASPSHKGNHNRWINLTTSATKCSHSATSMTEKILHPSISQANALSAVDFRSDTVTSPTASMLQAMISSAVGDDVYSEDETTANLEKHVADLLGHEAGLFVPSGTAGNQIAIRVHLTQPPHSVLCHARSHINQYEAGGIATLSQAMVQPVWPSKGPNLTLEDVKRGVVLWDDVHSAPTRVIALENTYGGTILPLKEVQRISEFARSNNIRIHCDGARLWNAIAAGAGSFRDYGASFDSISLCFSKGIGAPIGSVLVGSKTFIERARWIRKSIGGGMRQTGVIAGAARVALDEVFPKLAATHEIARDIEKHLHSLGLKTVLPVETNMIFIDLEAAGLDNDWLVEEAKNAGLKLGYDGRIVVHHQISTEAVQKLKEVLSRVMEKKAAGVYAEGSQARTNGGAYGGRPKRT</sequence>
<dbReference type="EMBL" id="AFRT01001507">
    <property type="protein sequence ID" value="ELU40147.1"/>
    <property type="molecule type" value="Genomic_DNA"/>
</dbReference>
<evidence type="ECO:0000256" key="3">
    <source>
        <dbReference type="ARBA" id="ARBA00022898"/>
    </source>
</evidence>
<dbReference type="FunFam" id="3.40.640.10:FF:000030">
    <property type="entry name" value="Low-specificity L-threonine aldolase"/>
    <property type="match status" value="1"/>
</dbReference>
<keyword evidence="7" id="KW-1185">Reference proteome</keyword>
<dbReference type="GO" id="GO:0006567">
    <property type="term" value="P:L-threonine catabolic process"/>
    <property type="evidence" value="ECO:0007669"/>
    <property type="project" value="TreeGrafter"/>
</dbReference>
<dbReference type="GO" id="GO:0005829">
    <property type="term" value="C:cytosol"/>
    <property type="evidence" value="ECO:0007669"/>
    <property type="project" value="TreeGrafter"/>
</dbReference>
<gene>
    <name evidence="6" type="ORF">AG1IA_05826</name>
</gene>
<comment type="cofactor">
    <cofactor evidence="1">
        <name>pyridoxal 5'-phosphate</name>
        <dbReference type="ChEBI" id="CHEBI:597326"/>
    </cofactor>
</comment>
<dbReference type="Gene3D" id="3.40.640.10">
    <property type="entry name" value="Type I PLP-dependent aspartate aminotransferase-like (Major domain)"/>
    <property type="match status" value="1"/>
</dbReference>
<dbReference type="PANTHER" id="PTHR48097:SF9">
    <property type="entry name" value="L-THREONINE ALDOLASE"/>
    <property type="match status" value="1"/>
</dbReference>
<protein>
    <submittedName>
        <fullName evidence="6">Threonine aldolase</fullName>
    </submittedName>
</protein>
<dbReference type="Pfam" id="PF01212">
    <property type="entry name" value="Beta_elim_lyase"/>
    <property type="match status" value="1"/>
</dbReference>
<dbReference type="InterPro" id="IPR001597">
    <property type="entry name" value="ArAA_b-elim_lyase/Thr_aldolase"/>
</dbReference>
<dbReference type="Proteomes" id="UP000011668">
    <property type="component" value="Unassembled WGS sequence"/>
</dbReference>
<proteinExistence type="inferred from homology"/>
<dbReference type="CDD" id="cd06502">
    <property type="entry name" value="TA_like"/>
    <property type="match status" value="1"/>
</dbReference>
<dbReference type="HOGENOM" id="CLU_029381_1_1_1"/>
<dbReference type="InterPro" id="IPR023603">
    <property type="entry name" value="Low_specificity_L-TA-like"/>
</dbReference>
<keyword evidence="4" id="KW-0456">Lyase</keyword>
<dbReference type="OMA" id="VQTNIVI"/>
<dbReference type="InterPro" id="IPR015421">
    <property type="entry name" value="PyrdxlP-dep_Trfase_major"/>
</dbReference>
<dbReference type="GO" id="GO:0006545">
    <property type="term" value="P:glycine biosynthetic process"/>
    <property type="evidence" value="ECO:0007669"/>
    <property type="project" value="TreeGrafter"/>
</dbReference>
<dbReference type="OrthoDB" id="10261951at2759"/>
<evidence type="ECO:0000256" key="4">
    <source>
        <dbReference type="ARBA" id="ARBA00023239"/>
    </source>
</evidence>
<keyword evidence="3" id="KW-0663">Pyridoxal phosphate</keyword>
<dbReference type="AlphaFoldDB" id="L8WTP2"/>
<dbReference type="STRING" id="983506.L8WTP2"/>
<comment type="caution">
    <text evidence="6">The sequence shown here is derived from an EMBL/GenBank/DDBJ whole genome shotgun (WGS) entry which is preliminary data.</text>
</comment>
<dbReference type="SUPFAM" id="SSF53383">
    <property type="entry name" value="PLP-dependent transferases"/>
    <property type="match status" value="1"/>
</dbReference>
<evidence type="ECO:0000259" key="5">
    <source>
        <dbReference type="Pfam" id="PF01212"/>
    </source>
</evidence>
<organism evidence="6 7">
    <name type="scientific">Thanatephorus cucumeris (strain AG1-IA)</name>
    <name type="common">Rice sheath blight fungus</name>
    <name type="synonym">Rhizoctonia solani</name>
    <dbReference type="NCBI Taxonomy" id="983506"/>
    <lineage>
        <taxon>Eukaryota</taxon>
        <taxon>Fungi</taxon>
        <taxon>Dikarya</taxon>
        <taxon>Basidiomycota</taxon>
        <taxon>Agaricomycotina</taxon>
        <taxon>Agaricomycetes</taxon>
        <taxon>Cantharellales</taxon>
        <taxon>Ceratobasidiaceae</taxon>
        <taxon>Rhizoctonia</taxon>
        <taxon>Rhizoctonia solani AG-1</taxon>
    </lineage>
</organism>
<dbReference type="NCBIfam" id="NF041359">
    <property type="entry name" value="GntG_guanitoxin"/>
    <property type="match status" value="1"/>
</dbReference>
<evidence type="ECO:0000256" key="2">
    <source>
        <dbReference type="ARBA" id="ARBA00006966"/>
    </source>
</evidence>
<dbReference type="InterPro" id="IPR015422">
    <property type="entry name" value="PyrdxlP-dep_Trfase_small"/>
</dbReference>